<dbReference type="PANTHER" id="PTHR30273">
    <property type="entry name" value="PERIPLASMIC SIGNAL SENSOR AND SIGMA FACTOR ACTIVATOR FECR-RELATED"/>
    <property type="match status" value="1"/>
</dbReference>
<dbReference type="FunFam" id="2.60.120.1440:FF:000001">
    <property type="entry name" value="Putative anti-sigma factor"/>
    <property type="match status" value="1"/>
</dbReference>
<dbReference type="InterPro" id="IPR006860">
    <property type="entry name" value="FecR"/>
</dbReference>
<accession>A0A3B0UKS0</accession>
<evidence type="ECO:0000256" key="1">
    <source>
        <dbReference type="SAM" id="Phobius"/>
    </source>
</evidence>
<keyword evidence="1" id="KW-0472">Membrane</keyword>
<dbReference type="PANTHER" id="PTHR30273:SF2">
    <property type="entry name" value="PROTEIN FECR"/>
    <property type="match status" value="1"/>
</dbReference>
<gene>
    <name evidence="4" type="ORF">MNBD_BACTEROID07-1139</name>
</gene>
<dbReference type="EMBL" id="UOET01000398">
    <property type="protein sequence ID" value="VAW29660.1"/>
    <property type="molecule type" value="Genomic_DNA"/>
</dbReference>
<dbReference type="GO" id="GO:0016989">
    <property type="term" value="F:sigma factor antagonist activity"/>
    <property type="evidence" value="ECO:0007669"/>
    <property type="project" value="TreeGrafter"/>
</dbReference>
<dbReference type="Gene3D" id="2.60.120.1440">
    <property type="match status" value="1"/>
</dbReference>
<dbReference type="AlphaFoldDB" id="A0A3B0UKS0"/>
<keyword evidence="1" id="KW-1133">Transmembrane helix</keyword>
<sequence length="365" mass="42362">MMKKERKSINLKKLFNYGYSEEELKQLLSKLGSREEQAFLFAEAEHLWKESEKHKNQFTADQEKIFAQILAKIQQAENTKATTSKRKISFRKNYLNRTVFRRLLKIAAVFLVPVLLFAGGYFLMHHPRSNAEAYIRIEVPRGAKRLLVLPDSTKVWINSECTLKYPVHFIGKTRTVYLVGEAYFEVTKDAAHPFIVSTPEMNVRVLGTGFNVSAYPAAKQVSATLVHGSILAYHVNANGRIESKVILSPGERSVFKMKKNVFTVKKVDTRVYTSWKDGRLVFKDTPLSEIMKRINRWYNVDMTANDKTIEQFNYTVNFENDSLPAVLKVLEEMTPIRITLSGSRIFVTRDEKRWSDFMKRRKYHN</sequence>
<dbReference type="InterPro" id="IPR032508">
    <property type="entry name" value="FecR_C"/>
</dbReference>
<organism evidence="4">
    <name type="scientific">hydrothermal vent metagenome</name>
    <dbReference type="NCBI Taxonomy" id="652676"/>
    <lineage>
        <taxon>unclassified sequences</taxon>
        <taxon>metagenomes</taxon>
        <taxon>ecological metagenomes</taxon>
    </lineage>
</organism>
<dbReference type="Gene3D" id="3.55.50.30">
    <property type="match status" value="1"/>
</dbReference>
<feature type="domain" description="FecR protein" evidence="2">
    <location>
        <begin position="136"/>
        <end position="230"/>
    </location>
</feature>
<evidence type="ECO:0000259" key="2">
    <source>
        <dbReference type="Pfam" id="PF04773"/>
    </source>
</evidence>
<feature type="domain" description="Protein FecR C-terminal" evidence="3">
    <location>
        <begin position="279"/>
        <end position="347"/>
    </location>
</feature>
<dbReference type="PIRSF" id="PIRSF018266">
    <property type="entry name" value="FecR"/>
    <property type="match status" value="1"/>
</dbReference>
<evidence type="ECO:0000259" key="3">
    <source>
        <dbReference type="Pfam" id="PF16344"/>
    </source>
</evidence>
<keyword evidence="1" id="KW-0812">Transmembrane</keyword>
<dbReference type="InterPro" id="IPR012373">
    <property type="entry name" value="Ferrdict_sens_TM"/>
</dbReference>
<reference evidence="4" key="1">
    <citation type="submission" date="2018-06" db="EMBL/GenBank/DDBJ databases">
        <authorList>
            <person name="Zhirakovskaya E."/>
        </authorList>
    </citation>
    <scope>NUCLEOTIDE SEQUENCE</scope>
</reference>
<evidence type="ECO:0000313" key="4">
    <source>
        <dbReference type="EMBL" id="VAW29660.1"/>
    </source>
</evidence>
<name>A0A3B0UKS0_9ZZZZ</name>
<proteinExistence type="predicted"/>
<dbReference type="Pfam" id="PF16344">
    <property type="entry name" value="FecR_C"/>
    <property type="match status" value="1"/>
</dbReference>
<dbReference type="Pfam" id="PF04773">
    <property type="entry name" value="FecR"/>
    <property type="match status" value="1"/>
</dbReference>
<protein>
    <submittedName>
        <fullName evidence="4">Anti-sigma factor</fullName>
    </submittedName>
</protein>
<feature type="transmembrane region" description="Helical" evidence="1">
    <location>
        <begin position="103"/>
        <end position="124"/>
    </location>
</feature>